<dbReference type="Proteomes" id="UP000515472">
    <property type="component" value="Chromosome"/>
</dbReference>
<evidence type="ECO:0000313" key="2">
    <source>
        <dbReference type="Proteomes" id="UP000515472"/>
    </source>
</evidence>
<keyword evidence="2" id="KW-1185">Reference proteome</keyword>
<dbReference type="RefSeq" id="WP_185242774.1">
    <property type="nucleotide sequence ID" value="NZ_AP023213.1"/>
</dbReference>
<name>A0A7R7IZB9_9BACT</name>
<sequence>MKSKLQKLFREVIIGIIKNHLIPLCDPVHLAMLWHWLQAWFQTWM</sequence>
<gene>
    <name evidence="1" type="ORF">GEOBRER4_n2809</name>
</gene>
<proteinExistence type="predicted"/>
<dbReference type="AlphaFoldDB" id="A0A7R7IZB9"/>
<protein>
    <submittedName>
        <fullName evidence="1">Uncharacterized protein</fullName>
    </submittedName>
</protein>
<evidence type="ECO:0000313" key="1">
    <source>
        <dbReference type="EMBL" id="BCO11486.1"/>
    </source>
</evidence>
<organism evidence="1 2">
    <name type="scientific">Citrifermentans bremense</name>
    <dbReference type="NCBI Taxonomy" id="60035"/>
    <lineage>
        <taxon>Bacteria</taxon>
        <taxon>Pseudomonadati</taxon>
        <taxon>Thermodesulfobacteriota</taxon>
        <taxon>Desulfuromonadia</taxon>
        <taxon>Geobacterales</taxon>
        <taxon>Geobacteraceae</taxon>
        <taxon>Citrifermentans</taxon>
    </lineage>
</organism>
<reference evidence="1 2" key="1">
    <citation type="submission" date="2020-06" db="EMBL/GenBank/DDBJ databases">
        <title>Interaction of electrochemicaly active bacteria, Geobacter bremensis R4 on different carbon anode.</title>
        <authorList>
            <person name="Meng L."/>
            <person name="Yoshida N."/>
        </authorList>
    </citation>
    <scope>NUCLEOTIDE SEQUENCE [LARGE SCALE GENOMIC DNA]</scope>
    <source>
        <strain evidence="1 2">R4</strain>
    </source>
</reference>
<accession>A0A7R7IZB9</accession>
<dbReference type="EMBL" id="AP023213">
    <property type="protein sequence ID" value="BCO11486.1"/>
    <property type="molecule type" value="Genomic_DNA"/>
</dbReference>